<reference evidence="1 3" key="1">
    <citation type="journal article" date="2014" name="BMC Genomics">
        <title>Genome sequence of Anopheles sinensis provides insight into genetics basis of mosquito competence for malaria parasites.</title>
        <authorList>
            <person name="Zhou D."/>
            <person name="Zhang D."/>
            <person name="Ding G."/>
            <person name="Shi L."/>
            <person name="Hou Q."/>
            <person name="Ye Y."/>
            <person name="Xu Y."/>
            <person name="Zhou H."/>
            <person name="Xiong C."/>
            <person name="Li S."/>
            <person name="Yu J."/>
            <person name="Hong S."/>
            <person name="Yu X."/>
            <person name="Zou P."/>
            <person name="Chen C."/>
            <person name="Chang X."/>
            <person name="Wang W."/>
            <person name="Lv Y."/>
            <person name="Sun Y."/>
            <person name="Ma L."/>
            <person name="Shen B."/>
            <person name="Zhu C."/>
        </authorList>
    </citation>
    <scope>NUCLEOTIDE SEQUENCE [LARGE SCALE GENOMIC DNA]</scope>
</reference>
<evidence type="ECO:0000313" key="1">
    <source>
        <dbReference type="EMBL" id="KFB52912.1"/>
    </source>
</evidence>
<dbReference type="VEuPathDB" id="VectorBase:ASIC021192"/>
<keyword evidence="3" id="KW-1185">Reference proteome</keyword>
<organism evidence="1">
    <name type="scientific">Anopheles sinensis</name>
    <name type="common">Mosquito</name>
    <dbReference type="NCBI Taxonomy" id="74873"/>
    <lineage>
        <taxon>Eukaryota</taxon>
        <taxon>Metazoa</taxon>
        <taxon>Ecdysozoa</taxon>
        <taxon>Arthropoda</taxon>
        <taxon>Hexapoda</taxon>
        <taxon>Insecta</taxon>
        <taxon>Pterygota</taxon>
        <taxon>Neoptera</taxon>
        <taxon>Endopterygota</taxon>
        <taxon>Diptera</taxon>
        <taxon>Nematocera</taxon>
        <taxon>Culicoidea</taxon>
        <taxon>Culicidae</taxon>
        <taxon>Anophelinae</taxon>
        <taxon>Anopheles</taxon>
    </lineage>
</organism>
<dbReference type="EMBL" id="ATLV01026177">
    <property type="status" value="NOT_ANNOTATED_CDS"/>
    <property type="molecule type" value="Genomic_DNA"/>
</dbReference>
<gene>
    <name evidence="1" type="ORF">ZHAS_00021192</name>
</gene>
<evidence type="ECO:0000313" key="3">
    <source>
        <dbReference type="Proteomes" id="UP000030765"/>
    </source>
</evidence>
<sequence length="74" mass="7534">MAWLYRGTHAATGTGLAPGGVTFTIHSQSRTAIATNYDSLFNAARPLDSAFTVDGPVNGSPEGGRLGLGWAGAV</sequence>
<accession>A0A084WRR8</accession>
<dbReference type="EMBL" id="KE525407">
    <property type="protein sequence ID" value="KFB52912.1"/>
    <property type="molecule type" value="Genomic_DNA"/>
</dbReference>
<dbReference type="AlphaFoldDB" id="A0A084WRR8"/>
<proteinExistence type="predicted"/>
<name>A0A084WRR8_ANOSI</name>
<dbReference type="EnsemblMetazoa" id="ASIC021192-RA">
    <property type="protein sequence ID" value="ASIC021192-PA"/>
    <property type="gene ID" value="ASIC021192"/>
</dbReference>
<dbReference type="Proteomes" id="UP000030765">
    <property type="component" value="Unassembled WGS sequence"/>
</dbReference>
<reference evidence="2" key="2">
    <citation type="submission" date="2020-05" db="UniProtKB">
        <authorList>
            <consortium name="EnsemblMetazoa"/>
        </authorList>
    </citation>
    <scope>IDENTIFICATION</scope>
</reference>
<protein>
    <submittedName>
        <fullName evidence="1 2">Uncharacterized protein</fullName>
    </submittedName>
</protein>
<evidence type="ECO:0000313" key="2">
    <source>
        <dbReference type="EnsemblMetazoa" id="ASIC021192-PA"/>
    </source>
</evidence>